<feature type="compositionally biased region" description="Acidic residues" evidence="1">
    <location>
        <begin position="73"/>
        <end position="84"/>
    </location>
</feature>
<feature type="compositionally biased region" description="Pro residues" evidence="1">
    <location>
        <begin position="286"/>
        <end position="296"/>
    </location>
</feature>
<dbReference type="EMBL" id="JBJKBG010000010">
    <property type="protein sequence ID" value="KAL3718247.1"/>
    <property type="molecule type" value="Genomic_DNA"/>
</dbReference>
<gene>
    <name evidence="2" type="ORF">ACJRO7_003391</name>
</gene>
<evidence type="ECO:0000313" key="2">
    <source>
        <dbReference type="EMBL" id="KAL3718247.1"/>
    </source>
</evidence>
<feature type="compositionally biased region" description="Basic and acidic residues" evidence="1">
    <location>
        <begin position="235"/>
        <end position="261"/>
    </location>
</feature>
<reference evidence="2 3" key="1">
    <citation type="submission" date="2024-11" db="EMBL/GenBank/DDBJ databases">
        <title>Chromosome-level genome assembly of Eucalyptus globulus Labill. provides insights into its genome evolution.</title>
        <authorList>
            <person name="Li X."/>
        </authorList>
    </citation>
    <scope>NUCLEOTIDE SEQUENCE [LARGE SCALE GENOMIC DNA]</scope>
    <source>
        <strain evidence="2">CL2024</strain>
        <tissue evidence="2">Fresh tender leaves</tissue>
    </source>
</reference>
<feature type="compositionally biased region" description="Acidic residues" evidence="1">
    <location>
        <begin position="224"/>
        <end position="234"/>
    </location>
</feature>
<feature type="region of interest" description="Disordered" evidence="1">
    <location>
        <begin position="218"/>
        <end position="340"/>
    </location>
</feature>
<protein>
    <submittedName>
        <fullName evidence="2">Uncharacterized protein</fullName>
    </submittedName>
</protein>
<evidence type="ECO:0000256" key="1">
    <source>
        <dbReference type="SAM" id="MobiDB-lite"/>
    </source>
</evidence>
<name>A0ABD3IU80_EUCGL</name>
<feature type="compositionally biased region" description="Basic and acidic residues" evidence="1">
    <location>
        <begin position="109"/>
        <end position="122"/>
    </location>
</feature>
<feature type="region of interest" description="Disordered" evidence="1">
    <location>
        <begin position="1"/>
        <end position="27"/>
    </location>
</feature>
<dbReference type="Proteomes" id="UP001634007">
    <property type="component" value="Unassembled WGS sequence"/>
</dbReference>
<evidence type="ECO:0000313" key="3">
    <source>
        <dbReference type="Proteomes" id="UP001634007"/>
    </source>
</evidence>
<feature type="compositionally biased region" description="Acidic residues" evidence="1">
    <location>
        <begin position="123"/>
        <end position="145"/>
    </location>
</feature>
<feature type="compositionally biased region" description="Basic and acidic residues" evidence="1">
    <location>
        <begin position="188"/>
        <end position="201"/>
    </location>
</feature>
<organism evidence="2 3">
    <name type="scientific">Eucalyptus globulus</name>
    <name type="common">Tasmanian blue gum</name>
    <dbReference type="NCBI Taxonomy" id="34317"/>
    <lineage>
        <taxon>Eukaryota</taxon>
        <taxon>Viridiplantae</taxon>
        <taxon>Streptophyta</taxon>
        <taxon>Embryophyta</taxon>
        <taxon>Tracheophyta</taxon>
        <taxon>Spermatophyta</taxon>
        <taxon>Magnoliopsida</taxon>
        <taxon>eudicotyledons</taxon>
        <taxon>Gunneridae</taxon>
        <taxon>Pentapetalae</taxon>
        <taxon>rosids</taxon>
        <taxon>malvids</taxon>
        <taxon>Myrtales</taxon>
        <taxon>Myrtaceae</taxon>
        <taxon>Myrtoideae</taxon>
        <taxon>Eucalypteae</taxon>
        <taxon>Eucalyptus</taxon>
    </lineage>
</organism>
<dbReference type="AlphaFoldDB" id="A0ABD3IU80"/>
<sequence length="340" mass="36217">MSPTSQFVDHSDRQARPSVGKGSRRGCSKAQACLHRILRIIASSSKGPSSSLQSSSGGLGIDLNLRFCSASFGEEEGEEDEEGGEGNVGLVDESGSFSSSSVAAPEVGKGPKGDTVLEKSAEVDCEAGEQAEETDCEAGEQAEETNCERVVVGGDGDRGKAEEEGGEEENGDADSGSEITNVQVQSFEKSDEDRASEMRRSNSDGFLGLLLEAAKLVSGHDVGDGDGDEDGETEPSERLGQRRELHESPRTKADAAEEPIKTELPGSKKKRQIPEEAFGEPEADASPPPPQPPSSPPVVRTKRGRNQVLPYRFRDSVLEPWARLSRSNPVPTKRRVGVKP</sequence>
<keyword evidence="3" id="KW-1185">Reference proteome</keyword>
<feature type="region of interest" description="Disordered" evidence="1">
    <location>
        <begin position="70"/>
        <end position="201"/>
    </location>
</feature>
<proteinExistence type="predicted"/>
<accession>A0ABD3IU80</accession>
<comment type="caution">
    <text evidence="2">The sequence shown here is derived from an EMBL/GenBank/DDBJ whole genome shotgun (WGS) entry which is preliminary data.</text>
</comment>